<reference evidence="4 5" key="1">
    <citation type="submission" date="2017-07" db="EMBL/GenBank/DDBJ databases">
        <title>Draft genome sequence of aerobic hyperthermophilic archaea, Pyrobaculum aerophilum YKB31 and YKB32.</title>
        <authorList>
            <person name="Mochizuki T."/>
            <person name="Berliner A.J."/>
            <person name="Yoshida-Takashima Y."/>
            <person name="Takaki Y."/>
            <person name="Nunoura T."/>
            <person name="Takai K."/>
        </authorList>
    </citation>
    <scope>NUCLEOTIDE SEQUENCE [LARGE SCALE GENOMIC DNA]</scope>
    <source>
        <strain evidence="2 5">YKB31</strain>
        <strain evidence="3 4">YKB32</strain>
    </source>
</reference>
<protein>
    <submittedName>
        <fullName evidence="2">Uncharacterized protein</fullName>
    </submittedName>
</protein>
<gene>
    <name evidence="2" type="ORF">CGL51_13870</name>
    <name evidence="3" type="ORF">CGL52_11300</name>
</gene>
<keyword evidence="1" id="KW-0472">Membrane</keyword>
<evidence type="ECO:0000313" key="5">
    <source>
        <dbReference type="Proteomes" id="UP000257123"/>
    </source>
</evidence>
<keyword evidence="1" id="KW-0812">Transmembrane</keyword>
<comment type="caution">
    <text evidence="2">The sequence shown here is derived from an EMBL/GenBank/DDBJ whole genome shotgun (WGS) entry which is preliminary data.</text>
</comment>
<dbReference type="Proteomes" id="UP000256877">
    <property type="component" value="Unassembled WGS sequence"/>
</dbReference>
<keyword evidence="1" id="KW-1133">Transmembrane helix</keyword>
<sequence>MPPKNQAQIKKTEKPEERKAKKAVVAALFLALLIAPMALAQQAGSDVYNFPFKDQVQNAVKNLAAGYALIFWAVVVLLAIYAAVHWIASPVTWARWSSIINVIDHYKAILIGLAAIPFVLAAFIFAANLITTGYGARSVADAGKVTVDFLNGLLVQSLIDAFGQLKFW</sequence>
<proteinExistence type="predicted"/>
<feature type="transmembrane region" description="Helical" evidence="1">
    <location>
        <begin position="108"/>
        <end position="130"/>
    </location>
</feature>
<dbReference type="AlphaFoldDB" id="A0A371QUJ1"/>
<evidence type="ECO:0000256" key="1">
    <source>
        <dbReference type="SAM" id="Phobius"/>
    </source>
</evidence>
<feature type="transmembrane region" description="Helical" evidence="1">
    <location>
        <begin position="64"/>
        <end position="87"/>
    </location>
</feature>
<dbReference type="RefSeq" id="WP_116422131.1">
    <property type="nucleotide sequence ID" value="NZ_NMUE01000077.1"/>
</dbReference>
<dbReference type="Proteomes" id="UP000257123">
    <property type="component" value="Unassembled WGS sequence"/>
</dbReference>
<dbReference type="EMBL" id="NMUE01000077">
    <property type="protein sequence ID" value="RFA92826.1"/>
    <property type="molecule type" value="Genomic_DNA"/>
</dbReference>
<accession>A0A371QUJ1</accession>
<organism evidence="2 5">
    <name type="scientific">Pyrobaculum aerophilum</name>
    <dbReference type="NCBI Taxonomy" id="13773"/>
    <lineage>
        <taxon>Archaea</taxon>
        <taxon>Thermoproteota</taxon>
        <taxon>Thermoprotei</taxon>
        <taxon>Thermoproteales</taxon>
        <taxon>Thermoproteaceae</taxon>
        <taxon>Pyrobaculum</taxon>
    </lineage>
</organism>
<evidence type="ECO:0000313" key="4">
    <source>
        <dbReference type="Proteomes" id="UP000256877"/>
    </source>
</evidence>
<name>A0A371QUJ1_9CREN</name>
<dbReference type="OrthoDB" id="379486at2157"/>
<dbReference type="EMBL" id="NMUF01000041">
    <property type="protein sequence ID" value="RFA96206.1"/>
    <property type="molecule type" value="Genomic_DNA"/>
</dbReference>
<evidence type="ECO:0000313" key="2">
    <source>
        <dbReference type="EMBL" id="RFA92826.1"/>
    </source>
</evidence>
<evidence type="ECO:0000313" key="3">
    <source>
        <dbReference type="EMBL" id="RFA96206.1"/>
    </source>
</evidence>